<protein>
    <recommendedName>
        <fullName evidence="5">Thioesterase</fullName>
    </recommendedName>
</protein>
<evidence type="ECO:0000256" key="2">
    <source>
        <dbReference type="ARBA" id="ARBA00022801"/>
    </source>
</evidence>
<dbReference type="PIRSF" id="PIRSF003230">
    <property type="entry name" value="YbgC"/>
    <property type="match status" value="1"/>
</dbReference>
<dbReference type="OrthoDB" id="9799036at2"/>
<dbReference type="AlphaFoldDB" id="A0A098C3S6"/>
<dbReference type="InterPro" id="IPR006684">
    <property type="entry name" value="YbgC/YbaW"/>
</dbReference>
<dbReference type="EMBL" id="LN515532">
    <property type="protein sequence ID" value="CEA16557.1"/>
    <property type="molecule type" value="Genomic_DNA"/>
</dbReference>
<dbReference type="InterPro" id="IPR029069">
    <property type="entry name" value="HotDog_dom_sf"/>
</dbReference>
<evidence type="ECO:0008006" key="5">
    <source>
        <dbReference type="Google" id="ProtNLM"/>
    </source>
</evidence>
<dbReference type="Proteomes" id="UP000032417">
    <property type="component" value="Chromosome 1"/>
</dbReference>
<dbReference type="GO" id="GO:0047617">
    <property type="term" value="F:fatty acyl-CoA hydrolase activity"/>
    <property type="evidence" value="ECO:0007669"/>
    <property type="project" value="TreeGrafter"/>
</dbReference>
<dbReference type="STRING" id="1562970.ING2E5B_1818"/>
<keyword evidence="4" id="KW-1185">Reference proteome</keyword>
<dbReference type="HOGENOM" id="CLU_101141_7_3_10"/>
<dbReference type="PANTHER" id="PTHR31793">
    <property type="entry name" value="4-HYDROXYBENZOYL-COA THIOESTERASE FAMILY MEMBER"/>
    <property type="match status" value="1"/>
</dbReference>
<reference evidence="3 4" key="1">
    <citation type="submission" date="2014-08" db="EMBL/GenBank/DDBJ databases">
        <authorList>
            <person name="Wibberg D."/>
        </authorList>
    </citation>
    <scope>NUCLEOTIDE SEQUENCE [LARGE SCALE GENOMIC DNA]</scope>
    <source>
        <strain evidence="4">ING2-E5B</strain>
    </source>
</reference>
<dbReference type="Pfam" id="PF13279">
    <property type="entry name" value="4HBT_2"/>
    <property type="match status" value="1"/>
</dbReference>
<evidence type="ECO:0000256" key="1">
    <source>
        <dbReference type="ARBA" id="ARBA00005953"/>
    </source>
</evidence>
<organism evidence="3 4">
    <name type="scientific">Fermentimonas caenicola</name>
    <dbReference type="NCBI Taxonomy" id="1562970"/>
    <lineage>
        <taxon>Bacteria</taxon>
        <taxon>Pseudomonadati</taxon>
        <taxon>Bacteroidota</taxon>
        <taxon>Bacteroidia</taxon>
        <taxon>Bacteroidales</taxon>
        <taxon>Dysgonomonadaceae</taxon>
        <taxon>Fermentimonas</taxon>
    </lineage>
</organism>
<keyword evidence="2" id="KW-0378">Hydrolase</keyword>
<name>A0A098C3S6_9BACT</name>
<dbReference type="CDD" id="cd00586">
    <property type="entry name" value="4HBT"/>
    <property type="match status" value="1"/>
</dbReference>
<dbReference type="InterPro" id="IPR050563">
    <property type="entry name" value="4-hydroxybenzoyl-CoA_TE"/>
</dbReference>
<proteinExistence type="inferred from homology"/>
<dbReference type="SUPFAM" id="SSF54637">
    <property type="entry name" value="Thioesterase/thiol ester dehydrase-isomerase"/>
    <property type="match status" value="1"/>
</dbReference>
<accession>A0A098C3S6</accession>
<sequence>MTEPIFEWELKVRDYECDVQGHVNNANYQHYFEVTRHEFLEKAGLNFYDLHSQGIDAVVSSVQIRYKVPLLGMNKFKCTITRLEKVNVKYIFHQEIIRIPDNVICAKAKIEVVNLINGKLSKPDIFDKAFAQFI</sequence>
<dbReference type="PANTHER" id="PTHR31793:SF27">
    <property type="entry name" value="NOVEL THIOESTERASE SUPERFAMILY DOMAIN AND SAPOSIN A-TYPE DOMAIN CONTAINING PROTEIN (0610012H03RIK)"/>
    <property type="match status" value="1"/>
</dbReference>
<dbReference type="Gene3D" id="3.10.129.10">
    <property type="entry name" value="Hotdog Thioesterase"/>
    <property type="match status" value="1"/>
</dbReference>
<evidence type="ECO:0000313" key="4">
    <source>
        <dbReference type="Proteomes" id="UP000032417"/>
    </source>
</evidence>
<evidence type="ECO:0000313" key="3">
    <source>
        <dbReference type="EMBL" id="CEA16557.1"/>
    </source>
</evidence>
<gene>
    <name evidence="3" type="ORF">ING2E5B_1818</name>
</gene>
<comment type="similarity">
    <text evidence="1">Belongs to the 4-hydroxybenzoyl-CoA thioesterase family.</text>
</comment>
<dbReference type="KEGG" id="pbt:ING2E5B_1818"/>